<feature type="coiled-coil region" evidence="1">
    <location>
        <begin position="351"/>
        <end position="381"/>
    </location>
</feature>
<keyword evidence="3" id="KW-1185">Reference proteome</keyword>
<name>A0A922CX73_MANSE</name>
<accession>A0A922CX73</accession>
<protein>
    <submittedName>
        <fullName evidence="2">Uncharacterized protein</fullName>
    </submittedName>
</protein>
<comment type="caution">
    <text evidence="2">The sequence shown here is derived from an EMBL/GenBank/DDBJ whole genome shotgun (WGS) entry which is preliminary data.</text>
</comment>
<evidence type="ECO:0000313" key="3">
    <source>
        <dbReference type="Proteomes" id="UP000791440"/>
    </source>
</evidence>
<reference evidence="2" key="2">
    <citation type="submission" date="2020-12" db="EMBL/GenBank/DDBJ databases">
        <authorList>
            <person name="Kanost M."/>
        </authorList>
    </citation>
    <scope>NUCLEOTIDE SEQUENCE</scope>
</reference>
<keyword evidence="1" id="KW-0175">Coiled coil</keyword>
<gene>
    <name evidence="2" type="ORF">O3G_MSEX012807</name>
</gene>
<evidence type="ECO:0000313" key="2">
    <source>
        <dbReference type="EMBL" id="KAG6461719.1"/>
    </source>
</evidence>
<evidence type="ECO:0000256" key="1">
    <source>
        <dbReference type="SAM" id="Coils"/>
    </source>
</evidence>
<dbReference type="Proteomes" id="UP000791440">
    <property type="component" value="Unassembled WGS sequence"/>
</dbReference>
<reference evidence="2" key="1">
    <citation type="journal article" date="2016" name="Insect Biochem. Mol. Biol.">
        <title>Multifaceted biological insights from a draft genome sequence of the tobacco hornworm moth, Manduca sexta.</title>
        <authorList>
            <person name="Kanost M.R."/>
            <person name="Arrese E.L."/>
            <person name="Cao X."/>
            <person name="Chen Y.R."/>
            <person name="Chellapilla S."/>
            <person name="Goldsmith M.R."/>
            <person name="Grosse-Wilde E."/>
            <person name="Heckel D.G."/>
            <person name="Herndon N."/>
            <person name="Jiang H."/>
            <person name="Papanicolaou A."/>
            <person name="Qu J."/>
            <person name="Soulages J.L."/>
            <person name="Vogel H."/>
            <person name="Walters J."/>
            <person name="Waterhouse R.M."/>
            <person name="Ahn S.J."/>
            <person name="Almeida F.C."/>
            <person name="An C."/>
            <person name="Aqrawi P."/>
            <person name="Bretschneider A."/>
            <person name="Bryant W.B."/>
            <person name="Bucks S."/>
            <person name="Chao H."/>
            <person name="Chevignon G."/>
            <person name="Christen J.M."/>
            <person name="Clarke D.F."/>
            <person name="Dittmer N.T."/>
            <person name="Ferguson L.C.F."/>
            <person name="Garavelou S."/>
            <person name="Gordon K.H.J."/>
            <person name="Gunaratna R.T."/>
            <person name="Han Y."/>
            <person name="Hauser F."/>
            <person name="He Y."/>
            <person name="Heidel-Fischer H."/>
            <person name="Hirsh A."/>
            <person name="Hu Y."/>
            <person name="Jiang H."/>
            <person name="Kalra D."/>
            <person name="Klinner C."/>
            <person name="Konig C."/>
            <person name="Kovar C."/>
            <person name="Kroll A.R."/>
            <person name="Kuwar S.S."/>
            <person name="Lee S.L."/>
            <person name="Lehman R."/>
            <person name="Li K."/>
            <person name="Li Z."/>
            <person name="Liang H."/>
            <person name="Lovelace S."/>
            <person name="Lu Z."/>
            <person name="Mansfield J.H."/>
            <person name="McCulloch K.J."/>
            <person name="Mathew T."/>
            <person name="Morton B."/>
            <person name="Muzny D.M."/>
            <person name="Neunemann D."/>
            <person name="Ongeri F."/>
            <person name="Pauchet Y."/>
            <person name="Pu L.L."/>
            <person name="Pyrousis I."/>
            <person name="Rao X.J."/>
            <person name="Redding A."/>
            <person name="Roesel C."/>
            <person name="Sanchez-Gracia A."/>
            <person name="Schaack S."/>
            <person name="Shukla A."/>
            <person name="Tetreau G."/>
            <person name="Wang Y."/>
            <person name="Xiong G.H."/>
            <person name="Traut W."/>
            <person name="Walsh T.K."/>
            <person name="Worley K.C."/>
            <person name="Wu D."/>
            <person name="Wu W."/>
            <person name="Wu Y.Q."/>
            <person name="Zhang X."/>
            <person name="Zou Z."/>
            <person name="Zucker H."/>
            <person name="Briscoe A.D."/>
            <person name="Burmester T."/>
            <person name="Clem R.J."/>
            <person name="Feyereisen R."/>
            <person name="Grimmelikhuijzen C.J.P."/>
            <person name="Hamodrakas S.J."/>
            <person name="Hansson B.S."/>
            <person name="Huguet E."/>
            <person name="Jermiin L.S."/>
            <person name="Lan Q."/>
            <person name="Lehman H.K."/>
            <person name="Lorenzen M."/>
            <person name="Merzendorfer H."/>
            <person name="Michalopoulos I."/>
            <person name="Morton D.B."/>
            <person name="Muthukrishnan S."/>
            <person name="Oakeshott J.G."/>
            <person name="Palmer W."/>
            <person name="Park Y."/>
            <person name="Passarelli A.L."/>
            <person name="Rozas J."/>
            <person name="Schwartz L.M."/>
            <person name="Smith W."/>
            <person name="Southgate A."/>
            <person name="Vilcinskas A."/>
            <person name="Vogt R."/>
            <person name="Wang P."/>
            <person name="Werren J."/>
            <person name="Yu X.Q."/>
            <person name="Zhou J.J."/>
            <person name="Brown S.J."/>
            <person name="Scherer S.E."/>
            <person name="Richards S."/>
            <person name="Blissard G.W."/>
        </authorList>
    </citation>
    <scope>NUCLEOTIDE SEQUENCE</scope>
</reference>
<dbReference type="AlphaFoldDB" id="A0A922CX73"/>
<sequence length="737" mass="84966">MDNSCDLSNKLCFKCDQKLLGSLNIACNTLNYMTILWNKYQILVYEKLCFKTATRVIEPEFQILDLLLHNNHIACLDCSGNIHVISLKFKNPTQKKFKSCFQPRKQDILAFAQYNSDGVLTLQYSMGALYLSFHMINKEFQIENELQLLLDNDQISSSWTRDNCILKSHSLTTLKGIEQLFDIKECSLSNFNLVIISFDKLSVYAAVVSPKMIEDETKLIKIYSSPTEICNIEVVEEDNLNIVIGLSIGSIITIALTKDRKPIITHLSTAIHKFYVFKDTLIHTDGCTMWNTENLYSKRTILNKFFVRQVKDFIKVNNKIICTTFSNLIYVFSNDETSYVKSQNSEEYLAVDKLLNNTDCLNKIMEEVEKNNELVKKLRKEENYITALSLSNRQDIMNNIITTKVIVFENYEDASKEYVPITLTESIEEYFRPETMLYLINILINTSHTITSNIFSNLFTDFKIHVNFSSDNKLLKTTSIELGQLNKVNYLIPLKNTSTRIDVNITFVTNIPGAYDEKETAWNVLYRKHVLLKSENFILINNTTDKVLLLNKTHGTDELLLKTVQNTYGNEFTFIDQTKCTKEGEWSLYVKLPTNYPDVLKNSDYCDKYLNLKTSKYLSQLYTSDEFLKSKSNFVINVSKDKVKLEIVNDGFSNPVLKITSGNLQVALDIRNFFAGLIYNEFNNYVPDEEFISQTFYTTVENVQNAVKSFITKGLDPEEFNPLVDRFERNVIGALPL</sequence>
<organism evidence="2 3">
    <name type="scientific">Manduca sexta</name>
    <name type="common">Tobacco hawkmoth</name>
    <name type="synonym">Tobacco hornworm</name>
    <dbReference type="NCBI Taxonomy" id="7130"/>
    <lineage>
        <taxon>Eukaryota</taxon>
        <taxon>Metazoa</taxon>
        <taxon>Ecdysozoa</taxon>
        <taxon>Arthropoda</taxon>
        <taxon>Hexapoda</taxon>
        <taxon>Insecta</taxon>
        <taxon>Pterygota</taxon>
        <taxon>Neoptera</taxon>
        <taxon>Endopterygota</taxon>
        <taxon>Lepidoptera</taxon>
        <taxon>Glossata</taxon>
        <taxon>Ditrysia</taxon>
        <taxon>Bombycoidea</taxon>
        <taxon>Sphingidae</taxon>
        <taxon>Sphinginae</taxon>
        <taxon>Sphingini</taxon>
        <taxon>Manduca</taxon>
    </lineage>
</organism>
<proteinExistence type="predicted"/>
<dbReference type="EMBL" id="JH668769">
    <property type="protein sequence ID" value="KAG6461719.1"/>
    <property type="molecule type" value="Genomic_DNA"/>
</dbReference>